<protein>
    <recommendedName>
        <fullName evidence="8">SURP motif domain-containing protein</fullName>
    </recommendedName>
</protein>
<dbReference type="STRING" id="1408157.A0A1J7JLC5"/>
<evidence type="ECO:0000256" key="4">
    <source>
        <dbReference type="ARBA" id="ARBA00022737"/>
    </source>
</evidence>
<keyword evidence="10" id="KW-1185">Reference proteome</keyword>
<sequence>MAAATATNGEDAAASLDKIQAPPGIIIPPPGEIREAIEKTAGYVVRGGTGLEMRIRENHGTNPKFSFLMTDKDPYNAYYEWRKSEIKGGRGTAVAAGRTGADAIPAKAVPKGPEKPPDFQFSARMPRMNQKDLEVLRLTALFVARNGRQFMTQLAQRENGNPQFSFLIPNHTFHNVFQSMIDQYGIILKEGGLGGDGQKAQQARMAELMKNVEDKFHVLARTKQRAEYARWLEAEKKKQEEEEEKKKTEFFSIDWNDFVLVETIVFTEADESINLPPPTTLNDLQYASLEEKNKVSLNSLRIEEAFPFDDNNYNAYPPQNYGVQGSPWEQNSATPGTNGAYAPPAPPGGQGRSAREEEEAQRIKEREESRARVQQAQADARARVAPGKIKENYVPRAASRMNKVQTTICPNCRQEIPLDEFDEHTRIELLDPRWKEQKAKADARAAPINLSVDVAHNLKRLASQRHDVFDPVTGQAISEDEQERRKRIALNSFDGSKVEPYKTHVNPMQAVSVEEQIRHIHEKFASDGKNGS</sequence>
<evidence type="ECO:0000256" key="1">
    <source>
        <dbReference type="ARBA" id="ARBA00004123"/>
    </source>
</evidence>
<evidence type="ECO:0000256" key="3">
    <source>
        <dbReference type="ARBA" id="ARBA00022728"/>
    </source>
</evidence>
<dbReference type="FunFam" id="1.10.10.790:FF:000001">
    <property type="entry name" value="Splicing factor 3a, subunit 1"/>
    <property type="match status" value="1"/>
</dbReference>
<dbReference type="OrthoDB" id="447637at2759"/>
<comment type="subcellular location">
    <subcellularLocation>
        <location evidence="1">Nucleus</location>
    </subcellularLocation>
</comment>
<feature type="compositionally biased region" description="Low complexity" evidence="7">
    <location>
        <begin position="333"/>
        <end position="342"/>
    </location>
</feature>
<evidence type="ECO:0000256" key="6">
    <source>
        <dbReference type="ARBA" id="ARBA00023242"/>
    </source>
</evidence>
<feature type="domain" description="SURP motif" evidence="8">
    <location>
        <begin position="135"/>
        <end position="177"/>
    </location>
</feature>
<dbReference type="GO" id="GO:0000381">
    <property type="term" value="P:regulation of alternative mRNA splicing, via spliceosome"/>
    <property type="evidence" value="ECO:0007669"/>
    <property type="project" value="TreeGrafter"/>
</dbReference>
<dbReference type="InterPro" id="IPR045146">
    <property type="entry name" value="SF3A1"/>
</dbReference>
<dbReference type="SMART" id="SM00648">
    <property type="entry name" value="SWAP"/>
    <property type="match status" value="2"/>
</dbReference>
<keyword evidence="6" id="KW-0539">Nucleus</keyword>
<dbReference type="SUPFAM" id="SSF109905">
    <property type="entry name" value="Surp module (SWAP domain)"/>
    <property type="match status" value="2"/>
</dbReference>
<dbReference type="PANTHER" id="PTHR15316">
    <property type="entry name" value="SPLICEOSOME ASSOCIATED PROTEIN 114/SWAP SPLICING FACTOR-RELATED"/>
    <property type="match status" value="1"/>
</dbReference>
<dbReference type="GO" id="GO:0045292">
    <property type="term" value="P:mRNA cis splicing, via spliceosome"/>
    <property type="evidence" value="ECO:0007669"/>
    <property type="project" value="InterPro"/>
</dbReference>
<name>A0A1J7JLC5_9PEZI</name>
<dbReference type="InParanoid" id="A0A1J7JLC5"/>
<feature type="region of interest" description="Disordered" evidence="7">
    <location>
        <begin position="311"/>
        <end position="371"/>
    </location>
</feature>
<dbReference type="EMBL" id="KV875096">
    <property type="protein sequence ID" value="OIW30648.1"/>
    <property type="molecule type" value="Genomic_DNA"/>
</dbReference>
<dbReference type="InterPro" id="IPR035967">
    <property type="entry name" value="SWAP/Surp_sf"/>
</dbReference>
<accession>A0A1J7JLC5</accession>
<keyword evidence="4" id="KW-0677">Repeat</keyword>
<dbReference type="GO" id="GO:0071004">
    <property type="term" value="C:U2-type prespliceosome"/>
    <property type="evidence" value="ECO:0007669"/>
    <property type="project" value="TreeGrafter"/>
</dbReference>
<dbReference type="PROSITE" id="PS50128">
    <property type="entry name" value="SURP"/>
    <property type="match status" value="2"/>
</dbReference>
<dbReference type="Gene3D" id="1.10.10.790">
    <property type="entry name" value="Surp module"/>
    <property type="match status" value="2"/>
</dbReference>
<feature type="compositionally biased region" description="Basic and acidic residues" evidence="7">
    <location>
        <begin position="360"/>
        <end position="371"/>
    </location>
</feature>
<evidence type="ECO:0000313" key="9">
    <source>
        <dbReference type="EMBL" id="OIW30648.1"/>
    </source>
</evidence>
<evidence type="ECO:0000256" key="5">
    <source>
        <dbReference type="ARBA" id="ARBA00023187"/>
    </source>
</evidence>
<reference evidence="9 10" key="1">
    <citation type="submission" date="2016-10" db="EMBL/GenBank/DDBJ databases">
        <title>Draft genome sequence of Coniochaeta ligniaria NRRL30616, a lignocellulolytic fungus for bioabatement of inhibitors in plant biomass hydrolysates.</title>
        <authorList>
            <consortium name="DOE Joint Genome Institute"/>
            <person name="Jimenez D.J."/>
            <person name="Hector R.E."/>
            <person name="Riley R."/>
            <person name="Sun H."/>
            <person name="Grigoriev I.V."/>
            <person name="Van Elsas J.D."/>
            <person name="Nichols N.N."/>
        </authorList>
    </citation>
    <scope>NUCLEOTIDE SEQUENCE [LARGE SCALE GENOMIC DNA]</scope>
    <source>
        <strain evidence="9 10">NRRL 30616</strain>
    </source>
</reference>
<gene>
    <name evidence="9" type="ORF">CONLIGDRAFT_594500</name>
</gene>
<dbReference type="Proteomes" id="UP000182658">
    <property type="component" value="Unassembled WGS sequence"/>
</dbReference>
<dbReference type="InterPro" id="IPR022030">
    <property type="entry name" value="SF3A1_dom"/>
</dbReference>
<feature type="domain" description="SURP motif" evidence="8">
    <location>
        <begin position="36"/>
        <end position="79"/>
    </location>
</feature>
<organism evidence="9 10">
    <name type="scientific">Coniochaeta ligniaria NRRL 30616</name>
    <dbReference type="NCBI Taxonomy" id="1408157"/>
    <lineage>
        <taxon>Eukaryota</taxon>
        <taxon>Fungi</taxon>
        <taxon>Dikarya</taxon>
        <taxon>Ascomycota</taxon>
        <taxon>Pezizomycotina</taxon>
        <taxon>Sordariomycetes</taxon>
        <taxon>Sordariomycetidae</taxon>
        <taxon>Coniochaetales</taxon>
        <taxon>Coniochaetaceae</taxon>
        <taxon>Coniochaeta</taxon>
    </lineage>
</organism>
<evidence type="ECO:0000256" key="2">
    <source>
        <dbReference type="ARBA" id="ARBA00022664"/>
    </source>
</evidence>
<dbReference type="GO" id="GO:0003723">
    <property type="term" value="F:RNA binding"/>
    <property type="evidence" value="ECO:0007669"/>
    <property type="project" value="InterPro"/>
</dbReference>
<dbReference type="GO" id="GO:0071013">
    <property type="term" value="C:catalytic step 2 spliceosome"/>
    <property type="evidence" value="ECO:0007669"/>
    <property type="project" value="TreeGrafter"/>
</dbReference>
<dbReference type="Pfam" id="PF01805">
    <property type="entry name" value="Surp"/>
    <property type="match status" value="2"/>
</dbReference>
<proteinExistence type="predicted"/>
<dbReference type="InterPro" id="IPR000061">
    <property type="entry name" value="Surp"/>
</dbReference>
<keyword evidence="3" id="KW-0747">Spliceosome</keyword>
<dbReference type="FunFam" id="1.10.10.790:FF:000015">
    <property type="entry name" value="Splicing factor 3A subunit 1"/>
    <property type="match status" value="1"/>
</dbReference>
<keyword evidence="5" id="KW-0508">mRNA splicing</keyword>
<dbReference type="AlphaFoldDB" id="A0A1J7JLC5"/>
<evidence type="ECO:0000256" key="7">
    <source>
        <dbReference type="SAM" id="MobiDB-lite"/>
    </source>
</evidence>
<feature type="compositionally biased region" description="Polar residues" evidence="7">
    <location>
        <begin position="321"/>
        <end position="332"/>
    </location>
</feature>
<evidence type="ECO:0000313" key="10">
    <source>
        <dbReference type="Proteomes" id="UP000182658"/>
    </source>
</evidence>
<dbReference type="PANTHER" id="PTHR15316:SF1">
    <property type="entry name" value="SPLICING FACTOR 3A SUBUNIT 1"/>
    <property type="match status" value="1"/>
</dbReference>
<dbReference type="GO" id="GO:0005686">
    <property type="term" value="C:U2 snRNP"/>
    <property type="evidence" value="ECO:0007669"/>
    <property type="project" value="TreeGrafter"/>
</dbReference>
<dbReference type="Pfam" id="PF12230">
    <property type="entry name" value="PRP21_like_P"/>
    <property type="match status" value="1"/>
</dbReference>
<keyword evidence="2" id="KW-0507">mRNA processing</keyword>
<evidence type="ECO:0000259" key="8">
    <source>
        <dbReference type="PROSITE" id="PS50128"/>
    </source>
</evidence>